<dbReference type="STRING" id="52689.AKG39_04865"/>
<evidence type="ECO:0000259" key="2">
    <source>
        <dbReference type="Pfam" id="PF12697"/>
    </source>
</evidence>
<dbReference type="AlphaFoldDB" id="A0A0L6U2N7"/>
<dbReference type="InterPro" id="IPR000073">
    <property type="entry name" value="AB_hydrolase_1"/>
</dbReference>
<dbReference type="GO" id="GO:0016020">
    <property type="term" value="C:membrane"/>
    <property type="evidence" value="ECO:0007669"/>
    <property type="project" value="TreeGrafter"/>
</dbReference>
<accession>A0A0L6U2N7</accession>
<dbReference type="GO" id="GO:0016787">
    <property type="term" value="F:hydrolase activity"/>
    <property type="evidence" value="ECO:0007669"/>
    <property type="project" value="UniProtKB-KW"/>
</dbReference>
<reference evidence="4" key="1">
    <citation type="submission" date="2015-07" db="EMBL/GenBank/DDBJ databases">
        <title>Draft genome sequence of Acetobacterium bakii DSM 8293, a potential psychrophilic chemical producer through syngas fermentation.</title>
        <authorList>
            <person name="Song Y."/>
            <person name="Hwang S."/>
            <person name="Cho B.-K."/>
        </authorList>
    </citation>
    <scope>NUCLEOTIDE SEQUENCE [LARGE SCALE GENOMIC DNA]</scope>
    <source>
        <strain evidence="4">DSM 8239</strain>
    </source>
</reference>
<feature type="domain" description="AB hydrolase-1" evidence="2">
    <location>
        <begin position="17"/>
        <end position="245"/>
    </location>
</feature>
<dbReference type="PANTHER" id="PTHR43798:SF31">
    <property type="entry name" value="AB HYDROLASE SUPERFAMILY PROTEIN YCLE"/>
    <property type="match status" value="1"/>
</dbReference>
<protein>
    <submittedName>
        <fullName evidence="3">Alpha/beta hydrolase</fullName>
    </submittedName>
</protein>
<proteinExistence type="predicted"/>
<keyword evidence="1 3" id="KW-0378">Hydrolase</keyword>
<name>A0A0L6U2N7_9FIRM</name>
<dbReference type="InterPro" id="IPR029058">
    <property type="entry name" value="AB_hydrolase_fold"/>
</dbReference>
<keyword evidence="4" id="KW-1185">Reference proteome</keyword>
<evidence type="ECO:0000256" key="1">
    <source>
        <dbReference type="ARBA" id="ARBA00022801"/>
    </source>
</evidence>
<evidence type="ECO:0000313" key="3">
    <source>
        <dbReference type="EMBL" id="KNZ42778.1"/>
    </source>
</evidence>
<evidence type="ECO:0000313" key="4">
    <source>
        <dbReference type="Proteomes" id="UP000036873"/>
    </source>
</evidence>
<dbReference type="Gene3D" id="3.40.50.1820">
    <property type="entry name" value="alpha/beta hydrolase"/>
    <property type="match status" value="1"/>
</dbReference>
<gene>
    <name evidence="3" type="ORF">AKG39_04865</name>
</gene>
<dbReference type="SUPFAM" id="SSF53474">
    <property type="entry name" value="alpha/beta-Hydrolases"/>
    <property type="match status" value="1"/>
</dbReference>
<comment type="caution">
    <text evidence="3">The sequence shown here is derived from an EMBL/GenBank/DDBJ whole genome shotgun (WGS) entry which is preliminary data.</text>
</comment>
<dbReference type="Pfam" id="PF12697">
    <property type="entry name" value="Abhydrolase_6"/>
    <property type="match status" value="1"/>
</dbReference>
<dbReference type="Proteomes" id="UP000036873">
    <property type="component" value="Unassembled WGS sequence"/>
</dbReference>
<organism evidence="3 4">
    <name type="scientific">Acetobacterium bakii</name>
    <dbReference type="NCBI Taxonomy" id="52689"/>
    <lineage>
        <taxon>Bacteria</taxon>
        <taxon>Bacillati</taxon>
        <taxon>Bacillota</taxon>
        <taxon>Clostridia</taxon>
        <taxon>Eubacteriales</taxon>
        <taxon>Eubacteriaceae</taxon>
        <taxon>Acetobacterium</taxon>
    </lineage>
</organism>
<dbReference type="EMBL" id="LGYO01000009">
    <property type="protein sequence ID" value="KNZ42778.1"/>
    <property type="molecule type" value="Genomic_DNA"/>
</dbReference>
<dbReference type="InterPro" id="IPR050266">
    <property type="entry name" value="AB_hydrolase_sf"/>
</dbReference>
<dbReference type="PANTHER" id="PTHR43798">
    <property type="entry name" value="MONOACYLGLYCEROL LIPASE"/>
    <property type="match status" value="1"/>
</dbReference>
<sequence length="254" mass="29312">MVHYWIDRHSDPRSKCLVFTHGLTADHRIFGRQVPYFKEDYTVITWDVPLHGLSRPYTDFSFNNAARDLNEILIQEGIHEVVLIGQSLGGYVCQQFAVDFPEKAIAFVGVDTTPFGLSYYSRSDRFWLRQVEWMSRCYPHHTLVKAIAKGCTRTPEAYANMITMLAPYSKAELCRLMGIAYSGFLKENKETDFHFPVLLILGEFDNFGKVSQYNQEWVKKTGYPLQIIPAAAHNSNEDNPEFFNARMDEFLDSL</sequence>
<dbReference type="PATRIC" id="fig|52689.4.peg.4085"/>